<dbReference type="Proteomes" id="UP001153332">
    <property type="component" value="Unassembled WGS sequence"/>
</dbReference>
<sequence length="469" mass="51533">MPGQQAKMGSKMDQPSEGLKALDNFLIKTRNIRFVRLLWLDYVSTLRARVLVITHFRELIASGRFHEVGPCFVCLPDDSGPWYENDPAAAVGKLSLIPDLESLKPVPGYEHHASVFCYLGDSCASNTDRPSVMGLTLSPLCPRSILLAAVTKAEDLGVTVLVGIEIEFTVLKTDDNGTSRALDYPAHQASSIRTLEIGMVPIFDEIIDALTYAGVSVQHYQSEGAQSQFEMALSPLPPMQAADAFLIARECIRSTFRRHGLVATLHPSCGPFGSGLHIHISADGTRCKTQSDHKSFLAGILSHLPGLCALGMTTPMSFARQKPSICGSGQWVAWGTQNRQTAVRAIEQNHWELKAIDGLSCIYLVVAGYVRCGLEGLDSLSTLREADCLVDPAFLSDEERNALQINVRLPDSVSNAVAALKKDKFLIGILGPELIESYWLCIEAYDEFLRKVEERDGYDAQFQHVVQRI</sequence>
<organism evidence="1 2">
    <name type="scientific">Lasiodiplodia mahajangana</name>
    <dbReference type="NCBI Taxonomy" id="1108764"/>
    <lineage>
        <taxon>Eukaryota</taxon>
        <taxon>Fungi</taxon>
        <taxon>Dikarya</taxon>
        <taxon>Ascomycota</taxon>
        <taxon>Pezizomycotina</taxon>
        <taxon>Dothideomycetes</taxon>
        <taxon>Dothideomycetes incertae sedis</taxon>
        <taxon>Botryosphaeriales</taxon>
        <taxon>Botryosphaeriaceae</taxon>
        <taxon>Lasiodiplodia</taxon>
    </lineage>
</organism>
<comment type="caution">
    <text evidence="1">The sequence shown here is derived from an EMBL/GenBank/DDBJ whole genome shotgun (WGS) entry which is preliminary data.</text>
</comment>
<accession>A0ACC2K1V3</accession>
<evidence type="ECO:0000313" key="1">
    <source>
        <dbReference type="EMBL" id="KAJ8133573.1"/>
    </source>
</evidence>
<reference evidence="1" key="1">
    <citation type="submission" date="2022-12" db="EMBL/GenBank/DDBJ databases">
        <title>Genome Sequence of Lasiodiplodia mahajangana.</title>
        <authorList>
            <person name="Buettner E."/>
        </authorList>
    </citation>
    <scope>NUCLEOTIDE SEQUENCE</scope>
    <source>
        <strain evidence="1">VT137</strain>
    </source>
</reference>
<name>A0ACC2K1V3_9PEZI</name>
<keyword evidence="2" id="KW-1185">Reference proteome</keyword>
<protein>
    <submittedName>
        <fullName evidence="1">Uncharacterized protein</fullName>
    </submittedName>
</protein>
<proteinExistence type="predicted"/>
<gene>
    <name evidence="1" type="ORF">O1611_g63</name>
</gene>
<evidence type="ECO:0000313" key="2">
    <source>
        <dbReference type="Proteomes" id="UP001153332"/>
    </source>
</evidence>
<dbReference type="EMBL" id="JAPUUL010000004">
    <property type="protein sequence ID" value="KAJ8133573.1"/>
    <property type="molecule type" value="Genomic_DNA"/>
</dbReference>